<dbReference type="PANTHER" id="PTHR30055">
    <property type="entry name" value="HTH-TYPE TRANSCRIPTIONAL REGULATOR RUTR"/>
    <property type="match status" value="1"/>
</dbReference>
<dbReference type="Pfam" id="PF00440">
    <property type="entry name" value="TetR_N"/>
    <property type="match status" value="1"/>
</dbReference>
<dbReference type="Pfam" id="PF17932">
    <property type="entry name" value="TetR_C_24"/>
    <property type="match status" value="1"/>
</dbReference>
<evidence type="ECO:0000256" key="1">
    <source>
        <dbReference type="ARBA" id="ARBA00023125"/>
    </source>
</evidence>
<dbReference type="GO" id="GO:0003700">
    <property type="term" value="F:DNA-binding transcription factor activity"/>
    <property type="evidence" value="ECO:0007669"/>
    <property type="project" value="TreeGrafter"/>
</dbReference>
<evidence type="ECO:0000313" key="5">
    <source>
        <dbReference type="Proteomes" id="UP000321196"/>
    </source>
</evidence>
<dbReference type="InterPro" id="IPR001647">
    <property type="entry name" value="HTH_TetR"/>
</dbReference>
<dbReference type="InterPro" id="IPR050109">
    <property type="entry name" value="HTH-type_TetR-like_transc_reg"/>
</dbReference>
<dbReference type="EMBL" id="VRSW01000001">
    <property type="protein sequence ID" value="TXK05608.1"/>
    <property type="molecule type" value="Genomic_DNA"/>
</dbReference>
<evidence type="ECO:0000313" key="4">
    <source>
        <dbReference type="EMBL" id="TXK05608.1"/>
    </source>
</evidence>
<dbReference type="AlphaFoldDB" id="A0A5C8HR45"/>
<dbReference type="RefSeq" id="WP_147824419.1">
    <property type="nucleotide sequence ID" value="NZ_BAAARG010000001.1"/>
</dbReference>
<accession>A0A5C8HR45</accession>
<dbReference type="InterPro" id="IPR009057">
    <property type="entry name" value="Homeodomain-like_sf"/>
</dbReference>
<dbReference type="InterPro" id="IPR041490">
    <property type="entry name" value="KstR2_TetR_C"/>
</dbReference>
<dbReference type="Gene3D" id="1.10.357.10">
    <property type="entry name" value="Tetracycline Repressor, domain 2"/>
    <property type="match status" value="1"/>
</dbReference>
<organism evidence="4 5">
    <name type="scientific">Microbacterium mitrae</name>
    <dbReference type="NCBI Taxonomy" id="664640"/>
    <lineage>
        <taxon>Bacteria</taxon>
        <taxon>Bacillati</taxon>
        <taxon>Actinomycetota</taxon>
        <taxon>Actinomycetes</taxon>
        <taxon>Micrococcales</taxon>
        <taxon>Microbacteriaceae</taxon>
        <taxon>Microbacterium</taxon>
    </lineage>
</organism>
<dbReference type="GO" id="GO:0000976">
    <property type="term" value="F:transcription cis-regulatory region binding"/>
    <property type="evidence" value="ECO:0007669"/>
    <property type="project" value="TreeGrafter"/>
</dbReference>
<dbReference type="Gene3D" id="1.10.10.60">
    <property type="entry name" value="Homeodomain-like"/>
    <property type="match status" value="1"/>
</dbReference>
<name>A0A5C8HR45_9MICO</name>
<comment type="caution">
    <text evidence="4">The sequence shown here is derived from an EMBL/GenBank/DDBJ whole genome shotgun (WGS) entry which is preliminary data.</text>
</comment>
<dbReference type="PRINTS" id="PR00455">
    <property type="entry name" value="HTHTETR"/>
</dbReference>
<dbReference type="PROSITE" id="PS50977">
    <property type="entry name" value="HTH_TETR_2"/>
    <property type="match status" value="1"/>
</dbReference>
<dbReference type="InterPro" id="IPR036271">
    <property type="entry name" value="Tet_transcr_reg_TetR-rel_C_sf"/>
</dbReference>
<evidence type="ECO:0000256" key="2">
    <source>
        <dbReference type="PROSITE-ProRule" id="PRU00335"/>
    </source>
</evidence>
<dbReference type="SUPFAM" id="SSF48498">
    <property type="entry name" value="Tetracyclin repressor-like, C-terminal domain"/>
    <property type="match status" value="1"/>
</dbReference>
<keyword evidence="1 2" id="KW-0238">DNA-binding</keyword>
<dbReference type="Proteomes" id="UP000321196">
    <property type="component" value="Unassembled WGS sequence"/>
</dbReference>
<feature type="DNA-binding region" description="H-T-H motif" evidence="2">
    <location>
        <begin position="36"/>
        <end position="55"/>
    </location>
</feature>
<keyword evidence="5" id="KW-1185">Reference proteome</keyword>
<evidence type="ECO:0000259" key="3">
    <source>
        <dbReference type="PROSITE" id="PS50977"/>
    </source>
</evidence>
<dbReference type="OrthoDB" id="9179041at2"/>
<dbReference type="InterPro" id="IPR023772">
    <property type="entry name" value="DNA-bd_HTH_TetR-type_CS"/>
</dbReference>
<feature type="domain" description="HTH tetR-type" evidence="3">
    <location>
        <begin position="13"/>
        <end position="73"/>
    </location>
</feature>
<dbReference type="SUPFAM" id="SSF46689">
    <property type="entry name" value="Homeodomain-like"/>
    <property type="match status" value="1"/>
</dbReference>
<gene>
    <name evidence="4" type="ORF">FVP60_01025</name>
</gene>
<reference evidence="4 5" key="1">
    <citation type="submission" date="2019-08" db="EMBL/GenBank/DDBJ databases">
        <authorList>
            <person name="Dong K."/>
        </authorList>
    </citation>
    <scope>NUCLEOTIDE SEQUENCE [LARGE SCALE GENOMIC DNA]</scope>
    <source>
        <strain evidence="4 5">M4-8</strain>
    </source>
</reference>
<sequence length="209" mass="22633">MAIEVTDRDRAKALRREALLRESARLFATRGFSAVSLEDLGAAVGVSGPAVYRHFSGKQALLGALLIDVSQRLHDGGAAVIARDVTPRERLRELIQFHVTFALSQSDVIRVQDRDLAQLSPTDHDSVRRLQRAYIQSWMNALSDVVPSLDASELRLRVQAGFGLINSTPHSVGSNTHAPDTAATLIAMTTAALLASREDGGYVFAPATF</sequence>
<proteinExistence type="predicted"/>
<dbReference type="PROSITE" id="PS01081">
    <property type="entry name" value="HTH_TETR_1"/>
    <property type="match status" value="1"/>
</dbReference>
<dbReference type="PANTHER" id="PTHR30055:SF237">
    <property type="entry name" value="TRANSCRIPTIONAL REPRESSOR MCE3R"/>
    <property type="match status" value="1"/>
</dbReference>
<protein>
    <submittedName>
        <fullName evidence="4">TetR/AcrR family transcriptional regulator</fullName>
    </submittedName>
</protein>